<evidence type="ECO:0000256" key="2">
    <source>
        <dbReference type="SAM" id="MobiDB-lite"/>
    </source>
</evidence>
<dbReference type="Pfam" id="PF05739">
    <property type="entry name" value="SNARE"/>
    <property type="match status" value="1"/>
</dbReference>
<dbReference type="GO" id="GO:0006906">
    <property type="term" value="P:vesicle fusion"/>
    <property type="evidence" value="ECO:0007669"/>
    <property type="project" value="TreeGrafter"/>
</dbReference>
<organism evidence="5 6">
    <name type="scientific">Piedraia hortae CBS 480.64</name>
    <dbReference type="NCBI Taxonomy" id="1314780"/>
    <lineage>
        <taxon>Eukaryota</taxon>
        <taxon>Fungi</taxon>
        <taxon>Dikarya</taxon>
        <taxon>Ascomycota</taxon>
        <taxon>Pezizomycotina</taxon>
        <taxon>Dothideomycetes</taxon>
        <taxon>Dothideomycetidae</taxon>
        <taxon>Capnodiales</taxon>
        <taxon>Piedraiaceae</taxon>
        <taxon>Piedraia</taxon>
    </lineage>
</organism>
<dbReference type="Gene3D" id="1.20.58.70">
    <property type="match status" value="1"/>
</dbReference>
<keyword evidence="3" id="KW-1133">Transmembrane helix</keyword>
<dbReference type="GO" id="GO:0048278">
    <property type="term" value="P:vesicle docking"/>
    <property type="evidence" value="ECO:0007669"/>
    <property type="project" value="TreeGrafter"/>
</dbReference>
<dbReference type="InterPro" id="IPR006012">
    <property type="entry name" value="Syntaxin/epimorphin_CS"/>
</dbReference>
<dbReference type="PROSITE" id="PS50192">
    <property type="entry name" value="T_SNARE"/>
    <property type="match status" value="1"/>
</dbReference>
<dbReference type="GO" id="GO:0031201">
    <property type="term" value="C:SNARE complex"/>
    <property type="evidence" value="ECO:0007669"/>
    <property type="project" value="TreeGrafter"/>
</dbReference>
<keyword evidence="3" id="KW-0472">Membrane</keyword>
<comment type="similarity">
    <text evidence="1">Belongs to the syntaxin family.</text>
</comment>
<keyword evidence="3" id="KW-0812">Transmembrane</keyword>
<gene>
    <name evidence="5" type="ORF">K470DRAFT_224904</name>
</gene>
<dbReference type="CDD" id="cd15840">
    <property type="entry name" value="SNARE_Qa"/>
    <property type="match status" value="1"/>
</dbReference>
<protein>
    <submittedName>
        <fullName evidence="5">SNARE domain protein</fullName>
    </submittedName>
</protein>
<feature type="domain" description="T-SNARE coiled-coil homology" evidence="4">
    <location>
        <begin position="174"/>
        <end position="236"/>
    </location>
</feature>
<dbReference type="InterPro" id="IPR010989">
    <property type="entry name" value="SNARE"/>
</dbReference>
<evidence type="ECO:0000256" key="1">
    <source>
        <dbReference type="ARBA" id="ARBA00009063"/>
    </source>
</evidence>
<dbReference type="SMART" id="SM00397">
    <property type="entry name" value="t_SNARE"/>
    <property type="match status" value="1"/>
</dbReference>
<dbReference type="GO" id="GO:0005484">
    <property type="term" value="F:SNAP receptor activity"/>
    <property type="evidence" value="ECO:0007669"/>
    <property type="project" value="InterPro"/>
</dbReference>
<feature type="compositionally biased region" description="Basic and acidic residues" evidence="2">
    <location>
        <begin position="17"/>
        <end position="28"/>
    </location>
</feature>
<feature type="region of interest" description="Disordered" evidence="2">
    <location>
        <begin position="139"/>
        <end position="164"/>
    </location>
</feature>
<dbReference type="FunFam" id="1.20.5.110:FF:000059">
    <property type="entry name" value="Related to syntaxin 12"/>
    <property type="match status" value="1"/>
</dbReference>
<dbReference type="AlphaFoldDB" id="A0A6A7CBQ7"/>
<dbReference type="SUPFAM" id="SSF47661">
    <property type="entry name" value="t-snare proteins"/>
    <property type="match status" value="1"/>
</dbReference>
<dbReference type="Gene3D" id="1.20.5.110">
    <property type="match status" value="1"/>
</dbReference>
<evidence type="ECO:0000259" key="4">
    <source>
        <dbReference type="PROSITE" id="PS50192"/>
    </source>
</evidence>
<dbReference type="GO" id="GO:0006886">
    <property type="term" value="P:intracellular protein transport"/>
    <property type="evidence" value="ECO:0007669"/>
    <property type="project" value="InterPro"/>
</dbReference>
<dbReference type="PANTHER" id="PTHR19957:SF38">
    <property type="entry name" value="LD27581P"/>
    <property type="match status" value="1"/>
</dbReference>
<dbReference type="OrthoDB" id="364348at2759"/>
<dbReference type="Proteomes" id="UP000799421">
    <property type="component" value="Unassembled WGS sequence"/>
</dbReference>
<proteinExistence type="inferred from homology"/>
<dbReference type="PROSITE" id="PS00914">
    <property type="entry name" value="SYNTAXIN"/>
    <property type="match status" value="1"/>
</dbReference>
<accession>A0A6A7CBQ7</accession>
<reference evidence="5" key="1">
    <citation type="journal article" date="2020" name="Stud. Mycol.">
        <title>101 Dothideomycetes genomes: a test case for predicting lifestyles and emergence of pathogens.</title>
        <authorList>
            <person name="Haridas S."/>
            <person name="Albert R."/>
            <person name="Binder M."/>
            <person name="Bloem J."/>
            <person name="Labutti K."/>
            <person name="Salamov A."/>
            <person name="Andreopoulos B."/>
            <person name="Baker S."/>
            <person name="Barry K."/>
            <person name="Bills G."/>
            <person name="Bluhm B."/>
            <person name="Cannon C."/>
            <person name="Castanera R."/>
            <person name="Culley D."/>
            <person name="Daum C."/>
            <person name="Ezra D."/>
            <person name="Gonzalez J."/>
            <person name="Henrissat B."/>
            <person name="Kuo A."/>
            <person name="Liang C."/>
            <person name="Lipzen A."/>
            <person name="Lutzoni F."/>
            <person name="Magnuson J."/>
            <person name="Mondo S."/>
            <person name="Nolan M."/>
            <person name="Ohm R."/>
            <person name="Pangilinan J."/>
            <person name="Park H.-J."/>
            <person name="Ramirez L."/>
            <person name="Alfaro M."/>
            <person name="Sun H."/>
            <person name="Tritt A."/>
            <person name="Yoshinaga Y."/>
            <person name="Zwiers L.-H."/>
            <person name="Turgeon B."/>
            <person name="Goodwin S."/>
            <person name="Spatafora J."/>
            <person name="Crous P."/>
            <person name="Grigoriev I."/>
        </authorList>
    </citation>
    <scope>NUCLEOTIDE SEQUENCE</scope>
    <source>
        <strain evidence="5">CBS 480.64</strain>
    </source>
</reference>
<feature type="region of interest" description="Disordered" evidence="2">
    <location>
        <begin position="1"/>
        <end position="28"/>
    </location>
</feature>
<dbReference type="Pfam" id="PF14523">
    <property type="entry name" value="Syntaxin_2"/>
    <property type="match status" value="1"/>
</dbReference>
<evidence type="ECO:0000313" key="6">
    <source>
        <dbReference type="Proteomes" id="UP000799421"/>
    </source>
</evidence>
<sequence>MSFNDSPALEAQPTTWRRSDDATYRDDPEYDKFTKQLSEQLFGLTAGISRLSNEVGLLGTRRETERVRERVQDLLHETSDGFKSVGEGIKKIQARQDLNPSQRYTQTKLSQEFGASLNEFQGLQRRALEKQRASQAAAKAALETQGEDQSIEPDSAQLQQEQRLAQQDDVDFQESLIIEREAEIRNIQSSVGELNELFRDVAAIVHEQGQVLDLVSDNVTRTAEDTRRADVELRAASRHQRSARGKACCLLLILVIVLLVVVLAVVLG</sequence>
<dbReference type="InterPro" id="IPR000727">
    <property type="entry name" value="T_SNARE_dom"/>
</dbReference>
<evidence type="ECO:0000313" key="5">
    <source>
        <dbReference type="EMBL" id="KAF2863958.1"/>
    </source>
</evidence>
<evidence type="ECO:0000256" key="3">
    <source>
        <dbReference type="SAM" id="Phobius"/>
    </source>
</evidence>
<dbReference type="PANTHER" id="PTHR19957">
    <property type="entry name" value="SYNTAXIN"/>
    <property type="match status" value="1"/>
</dbReference>
<feature type="transmembrane region" description="Helical" evidence="3">
    <location>
        <begin position="247"/>
        <end position="267"/>
    </location>
</feature>
<name>A0A6A7CBQ7_9PEZI</name>
<dbReference type="GO" id="GO:0006896">
    <property type="term" value="P:Golgi to vacuole transport"/>
    <property type="evidence" value="ECO:0007669"/>
    <property type="project" value="TreeGrafter"/>
</dbReference>
<dbReference type="InterPro" id="IPR006011">
    <property type="entry name" value="Syntaxin_N"/>
</dbReference>
<dbReference type="InterPro" id="IPR045242">
    <property type="entry name" value="Syntaxin"/>
</dbReference>
<keyword evidence="6" id="KW-1185">Reference proteome</keyword>
<dbReference type="GO" id="GO:0000149">
    <property type="term" value="F:SNARE binding"/>
    <property type="evidence" value="ECO:0007669"/>
    <property type="project" value="TreeGrafter"/>
</dbReference>
<dbReference type="EMBL" id="MU005958">
    <property type="protein sequence ID" value="KAF2863958.1"/>
    <property type="molecule type" value="Genomic_DNA"/>
</dbReference>
<dbReference type="GO" id="GO:0012505">
    <property type="term" value="C:endomembrane system"/>
    <property type="evidence" value="ECO:0007669"/>
    <property type="project" value="TreeGrafter"/>
</dbReference>